<organism evidence="2 3">
    <name type="scientific">Legionella busanensis</name>
    <dbReference type="NCBI Taxonomy" id="190655"/>
    <lineage>
        <taxon>Bacteria</taxon>
        <taxon>Pseudomonadati</taxon>
        <taxon>Pseudomonadota</taxon>
        <taxon>Gammaproteobacteria</taxon>
        <taxon>Legionellales</taxon>
        <taxon>Legionellaceae</taxon>
        <taxon>Legionella</taxon>
    </lineage>
</organism>
<dbReference type="RefSeq" id="WP_115330184.1">
    <property type="nucleotide sequence ID" value="NZ_CAAAHP010000004.1"/>
</dbReference>
<proteinExistence type="predicted"/>
<name>A0A378JJS8_9GAMM</name>
<dbReference type="EMBL" id="UGOD01000001">
    <property type="protein sequence ID" value="STX50469.1"/>
    <property type="molecule type" value="Genomic_DNA"/>
</dbReference>
<evidence type="ECO:0000313" key="2">
    <source>
        <dbReference type="EMBL" id="STX50469.1"/>
    </source>
</evidence>
<keyword evidence="3" id="KW-1185">Reference proteome</keyword>
<evidence type="ECO:0000256" key="1">
    <source>
        <dbReference type="SAM" id="Phobius"/>
    </source>
</evidence>
<reference evidence="2 3" key="1">
    <citation type="submission" date="2018-06" db="EMBL/GenBank/DDBJ databases">
        <authorList>
            <consortium name="Pathogen Informatics"/>
            <person name="Doyle S."/>
        </authorList>
    </citation>
    <scope>NUCLEOTIDE SEQUENCE [LARGE SCALE GENOMIC DNA]</scope>
    <source>
        <strain evidence="2 3">NCTC13316</strain>
    </source>
</reference>
<accession>A0A378JJS8</accession>
<dbReference type="Proteomes" id="UP000254794">
    <property type="component" value="Unassembled WGS sequence"/>
</dbReference>
<dbReference type="OrthoDB" id="7064947at2"/>
<evidence type="ECO:0000313" key="3">
    <source>
        <dbReference type="Proteomes" id="UP000254794"/>
    </source>
</evidence>
<keyword evidence="1" id="KW-0812">Transmembrane</keyword>
<keyword evidence="1" id="KW-1133">Transmembrane helix</keyword>
<sequence>MSFILTIFSAIIIFILSQFVLKLILEPIFELKKIMGLISYTLLLFRSKLTNAVADNEVSKEVKTCSSKLLAIYSTIPLYRYLYKIFYLPSYTELLEAARNLNLIHSYMLEGYKEHIKSCNLKIHLPIEISNAIDKIGELLNVTTSYQEETNT</sequence>
<evidence type="ECO:0008006" key="4">
    <source>
        <dbReference type="Google" id="ProtNLM"/>
    </source>
</evidence>
<keyword evidence="1" id="KW-0472">Membrane</keyword>
<gene>
    <name evidence="2" type="ORF">NCTC13316_00550</name>
</gene>
<feature type="transmembrane region" description="Helical" evidence="1">
    <location>
        <begin position="6"/>
        <end position="25"/>
    </location>
</feature>
<protein>
    <recommendedName>
        <fullName evidence="4">Transmembrane protein</fullName>
    </recommendedName>
</protein>
<dbReference type="AlphaFoldDB" id="A0A378JJS8"/>